<feature type="transmembrane region" description="Helical" evidence="8">
    <location>
        <begin position="530"/>
        <end position="552"/>
    </location>
</feature>
<keyword evidence="5 8" id="KW-1133">Transmembrane helix</keyword>
<gene>
    <name evidence="9" type="ORF">CEUR00632_LOCUS2239</name>
</gene>
<dbReference type="AlphaFoldDB" id="A0A7R9V1J1"/>
<dbReference type="GO" id="GO:0015606">
    <property type="term" value="F:spermidine transmembrane transporter activity"/>
    <property type="evidence" value="ECO:0007669"/>
    <property type="project" value="TreeGrafter"/>
</dbReference>
<dbReference type="PANTHER" id="PTHR48086:SF10">
    <property type="entry name" value="AGR155CP"/>
    <property type="match status" value="1"/>
</dbReference>
<feature type="transmembrane region" description="Helical" evidence="8">
    <location>
        <begin position="483"/>
        <end position="500"/>
    </location>
</feature>
<dbReference type="PROSITE" id="PS50283">
    <property type="entry name" value="NA_SOLUT_SYMP_3"/>
    <property type="match status" value="1"/>
</dbReference>
<evidence type="ECO:0000313" key="9">
    <source>
        <dbReference type="EMBL" id="CAD8282204.1"/>
    </source>
</evidence>
<comment type="similarity">
    <text evidence="2 7">Belongs to the sodium:solute symporter (SSF) (TC 2.A.21) family.</text>
</comment>
<sequence length="644" mass="70426">MAALDAKCSCALNLATCNAPPAENYFPERDDTKWIAIAYTVCIFVVAALAIYAFVRAFLWARQKHRDQNAEEYTTARNTQSGLKIGFSFFASAIGAWVVAAPSSFAVYTGYVGLLMYSIASGMPVLVLAFCGGAIRKKFPDILSIGDFTGRRFGPVFRTVTVLIVMFNMGVAMLAEYTTIGSLFEDYVGNYAWPMIMTVGILTMAYTIYGGLYVSIATDQIQAIASITLITLLTIYVAVTFRPPYGLPKPIPNDVVGSRDYDTGYVNWPLGANKFGYSAIFSMPAALVAATVFSEAMWQKAWASEDRKALIFGGSVGFVLITITVFLFGLGGWLAAWAGYVNWSTNGNLFLFQVFKSELVTGCTDDNPYCDPNFIYNGASARLQSWVGVITIMLASIMNCSAIDSLQNGLTSAISNQWFRNQNILFARVIVLACNVPVMVVATQKYSILQLFLIANMLGVCWFLPVLSGLWDFTTDFVGENGCLFSGSFAVLWSVFYGAIRASEHTSGGEAVECGAWYSWWGNYNYEWDYFLVACGASFVGMVMWGSIKYALWRLFGFKGRSLSQLIEKFPGFTFITGGGLEFDLMEKIGLARFAYKSAKPIDSTSNSGSEDSVTKAKAIALEEYNGPITVPAVVEAGDARTGM</sequence>
<accession>A0A7R9V1J1</accession>
<evidence type="ECO:0000256" key="5">
    <source>
        <dbReference type="ARBA" id="ARBA00022989"/>
    </source>
</evidence>
<dbReference type="Pfam" id="PF00474">
    <property type="entry name" value="SSF"/>
    <property type="match status" value="1"/>
</dbReference>
<evidence type="ECO:0000256" key="6">
    <source>
        <dbReference type="ARBA" id="ARBA00023136"/>
    </source>
</evidence>
<feature type="transmembrane region" description="Helical" evidence="8">
    <location>
        <begin position="195"/>
        <end position="216"/>
    </location>
</feature>
<evidence type="ECO:0000256" key="1">
    <source>
        <dbReference type="ARBA" id="ARBA00004141"/>
    </source>
</evidence>
<organism evidence="9">
    <name type="scientific">Chlamydomonas euryale</name>
    <dbReference type="NCBI Taxonomy" id="1486919"/>
    <lineage>
        <taxon>Eukaryota</taxon>
        <taxon>Viridiplantae</taxon>
        <taxon>Chlorophyta</taxon>
        <taxon>core chlorophytes</taxon>
        <taxon>Chlorophyceae</taxon>
        <taxon>CS clade</taxon>
        <taxon>Chlamydomonadales</taxon>
        <taxon>Chlamydomonadaceae</taxon>
        <taxon>Chlamydomonas</taxon>
    </lineage>
</organism>
<keyword evidence="3" id="KW-0813">Transport</keyword>
<dbReference type="EMBL" id="HBEC01004941">
    <property type="protein sequence ID" value="CAD8282204.1"/>
    <property type="molecule type" value="Transcribed_RNA"/>
</dbReference>
<feature type="transmembrane region" description="Helical" evidence="8">
    <location>
        <begin position="223"/>
        <end position="241"/>
    </location>
</feature>
<keyword evidence="6 8" id="KW-0472">Membrane</keyword>
<dbReference type="InterPro" id="IPR050277">
    <property type="entry name" value="Sodium:Solute_Symporter"/>
</dbReference>
<evidence type="ECO:0000256" key="3">
    <source>
        <dbReference type="ARBA" id="ARBA00022448"/>
    </source>
</evidence>
<evidence type="ECO:0000256" key="8">
    <source>
        <dbReference type="SAM" id="Phobius"/>
    </source>
</evidence>
<dbReference type="GO" id="GO:0005886">
    <property type="term" value="C:plasma membrane"/>
    <property type="evidence" value="ECO:0007669"/>
    <property type="project" value="TreeGrafter"/>
</dbReference>
<dbReference type="PANTHER" id="PTHR48086">
    <property type="entry name" value="SODIUM/PROLINE SYMPORTER-RELATED"/>
    <property type="match status" value="1"/>
</dbReference>
<dbReference type="Gene3D" id="1.20.1730.10">
    <property type="entry name" value="Sodium/glucose cotransporter"/>
    <property type="match status" value="1"/>
</dbReference>
<evidence type="ECO:0000256" key="2">
    <source>
        <dbReference type="ARBA" id="ARBA00006434"/>
    </source>
</evidence>
<dbReference type="InterPro" id="IPR038377">
    <property type="entry name" value="Na/Glc_symporter_sf"/>
</dbReference>
<feature type="transmembrane region" description="Helical" evidence="8">
    <location>
        <begin position="448"/>
        <end position="471"/>
    </location>
</feature>
<evidence type="ECO:0000256" key="7">
    <source>
        <dbReference type="RuleBase" id="RU362091"/>
    </source>
</evidence>
<name>A0A7R9V1J1_9CHLO</name>
<feature type="transmembrane region" description="Helical" evidence="8">
    <location>
        <begin position="34"/>
        <end position="55"/>
    </location>
</feature>
<feature type="transmembrane region" description="Helical" evidence="8">
    <location>
        <begin position="310"/>
        <end position="336"/>
    </location>
</feature>
<feature type="transmembrane region" description="Helical" evidence="8">
    <location>
        <begin position="156"/>
        <end position="175"/>
    </location>
</feature>
<feature type="transmembrane region" description="Helical" evidence="8">
    <location>
        <begin position="275"/>
        <end position="298"/>
    </location>
</feature>
<feature type="transmembrane region" description="Helical" evidence="8">
    <location>
        <begin position="383"/>
        <end position="403"/>
    </location>
</feature>
<feature type="transmembrane region" description="Helical" evidence="8">
    <location>
        <begin position="87"/>
        <end position="108"/>
    </location>
</feature>
<feature type="transmembrane region" description="Helical" evidence="8">
    <location>
        <begin position="114"/>
        <end position="135"/>
    </location>
</feature>
<protein>
    <submittedName>
        <fullName evidence="9">Uncharacterized protein</fullName>
    </submittedName>
</protein>
<feature type="transmembrane region" description="Helical" evidence="8">
    <location>
        <begin position="424"/>
        <end position="442"/>
    </location>
</feature>
<comment type="subcellular location">
    <subcellularLocation>
        <location evidence="1">Membrane</location>
        <topology evidence="1">Multi-pass membrane protein</topology>
    </subcellularLocation>
</comment>
<reference evidence="9" key="1">
    <citation type="submission" date="2021-01" db="EMBL/GenBank/DDBJ databases">
        <authorList>
            <person name="Corre E."/>
            <person name="Pelletier E."/>
            <person name="Niang G."/>
            <person name="Scheremetjew M."/>
            <person name="Finn R."/>
            <person name="Kale V."/>
            <person name="Holt S."/>
            <person name="Cochrane G."/>
            <person name="Meng A."/>
            <person name="Brown T."/>
            <person name="Cohen L."/>
        </authorList>
    </citation>
    <scope>NUCLEOTIDE SEQUENCE</scope>
    <source>
        <strain evidence="9">CCMP219</strain>
    </source>
</reference>
<keyword evidence="4 8" id="KW-0812">Transmembrane</keyword>
<proteinExistence type="inferred from homology"/>
<evidence type="ECO:0000256" key="4">
    <source>
        <dbReference type="ARBA" id="ARBA00022692"/>
    </source>
</evidence>
<dbReference type="InterPro" id="IPR001734">
    <property type="entry name" value="Na/solute_symporter"/>
</dbReference>